<dbReference type="InParanoid" id="B3RKQ6"/>
<evidence type="ECO:0000313" key="3">
    <source>
        <dbReference type="Proteomes" id="UP000009022"/>
    </source>
</evidence>
<dbReference type="Pfam" id="PF13499">
    <property type="entry name" value="EF-hand_7"/>
    <property type="match status" value="1"/>
</dbReference>
<accession>B3RKQ6</accession>
<evidence type="ECO:0000259" key="1">
    <source>
        <dbReference type="PROSITE" id="PS50222"/>
    </source>
</evidence>
<dbReference type="RefSeq" id="XP_002107822.1">
    <property type="nucleotide sequence ID" value="XM_002107786.1"/>
</dbReference>
<gene>
    <name evidence="2" type="ORF">TRIADDRAFT_51724</name>
</gene>
<dbReference type="Proteomes" id="UP000009022">
    <property type="component" value="Unassembled WGS sequence"/>
</dbReference>
<organism evidence="2 3">
    <name type="scientific">Trichoplax adhaerens</name>
    <name type="common">Trichoplax reptans</name>
    <dbReference type="NCBI Taxonomy" id="10228"/>
    <lineage>
        <taxon>Eukaryota</taxon>
        <taxon>Metazoa</taxon>
        <taxon>Placozoa</taxon>
        <taxon>Uniplacotomia</taxon>
        <taxon>Trichoplacea</taxon>
        <taxon>Trichoplacidae</taxon>
        <taxon>Trichoplax</taxon>
    </lineage>
</organism>
<sequence length="194" mass="21806">MEDLSTQEMHHLIRQKLQELFSICDPDNQGYITLDDLLVQKDQLSIPSEQMGIIFEALDKDGQGYLTMEAFVDGLSTYLSQNLGGGTQSHGQNEASTDDKEHALPNVENINQEQELTTYRNHNINSLIANAESAIDQEDTVFECDLSGDATTDAEIEEFLSEMGMRNNAKDIHLIDFFFLGPFESNEAIVEIIR</sequence>
<dbReference type="SUPFAM" id="SSF47473">
    <property type="entry name" value="EF-hand"/>
    <property type="match status" value="1"/>
</dbReference>
<dbReference type="GeneID" id="6749840"/>
<dbReference type="InterPro" id="IPR011992">
    <property type="entry name" value="EF-hand-dom_pair"/>
</dbReference>
<dbReference type="GO" id="GO:0005509">
    <property type="term" value="F:calcium ion binding"/>
    <property type="evidence" value="ECO:0007669"/>
    <property type="project" value="InterPro"/>
</dbReference>
<name>B3RKQ6_TRIAD</name>
<dbReference type="OrthoDB" id="9989112at2759"/>
<keyword evidence="3" id="KW-1185">Reference proteome</keyword>
<evidence type="ECO:0000313" key="2">
    <source>
        <dbReference type="EMBL" id="EDV28620.1"/>
    </source>
</evidence>
<dbReference type="PROSITE" id="PS50222">
    <property type="entry name" value="EF_HAND_2"/>
    <property type="match status" value="1"/>
</dbReference>
<dbReference type="AlphaFoldDB" id="B3RKQ6"/>
<dbReference type="STRING" id="10228.B3RKQ6"/>
<dbReference type="HOGENOM" id="CLU_1404111_0_0_1"/>
<protein>
    <recommendedName>
        <fullName evidence="1">EF-hand domain-containing protein</fullName>
    </recommendedName>
</protein>
<dbReference type="KEGG" id="tad:TRIADDRAFT_51724"/>
<dbReference type="EMBL" id="DS985241">
    <property type="protein sequence ID" value="EDV28620.1"/>
    <property type="molecule type" value="Genomic_DNA"/>
</dbReference>
<dbReference type="PhylomeDB" id="B3RKQ6"/>
<reference evidence="2 3" key="1">
    <citation type="journal article" date="2008" name="Nature">
        <title>The Trichoplax genome and the nature of placozoans.</title>
        <authorList>
            <person name="Srivastava M."/>
            <person name="Begovic E."/>
            <person name="Chapman J."/>
            <person name="Putnam N.H."/>
            <person name="Hellsten U."/>
            <person name="Kawashima T."/>
            <person name="Kuo A."/>
            <person name="Mitros T."/>
            <person name="Salamov A."/>
            <person name="Carpenter M.L."/>
            <person name="Signorovitch A.Y."/>
            <person name="Moreno M.A."/>
            <person name="Kamm K."/>
            <person name="Grimwood J."/>
            <person name="Schmutz J."/>
            <person name="Shapiro H."/>
            <person name="Grigoriev I.V."/>
            <person name="Buss L.W."/>
            <person name="Schierwater B."/>
            <person name="Dellaporta S.L."/>
            <person name="Rokhsar D.S."/>
        </authorList>
    </citation>
    <scope>NUCLEOTIDE SEQUENCE [LARGE SCALE GENOMIC DNA]</scope>
    <source>
        <strain evidence="2 3">Grell-BS-1999</strain>
    </source>
</reference>
<dbReference type="InterPro" id="IPR002048">
    <property type="entry name" value="EF_hand_dom"/>
</dbReference>
<proteinExistence type="predicted"/>
<dbReference type="CTD" id="6749840"/>
<feature type="domain" description="EF-hand" evidence="1">
    <location>
        <begin position="46"/>
        <end position="81"/>
    </location>
</feature>
<dbReference type="Gene3D" id="1.10.238.10">
    <property type="entry name" value="EF-hand"/>
    <property type="match status" value="1"/>
</dbReference>